<dbReference type="InterPro" id="IPR025282">
    <property type="entry name" value="DUF4214"/>
</dbReference>
<evidence type="ECO:0000313" key="5">
    <source>
        <dbReference type="Proteomes" id="UP000548632"/>
    </source>
</evidence>
<dbReference type="EMBL" id="JABVCQ010000001">
    <property type="protein sequence ID" value="MBB1124732.1"/>
    <property type="molecule type" value="Genomic_DNA"/>
</dbReference>
<keyword evidence="5" id="KW-1185">Reference proteome</keyword>
<organism evidence="4 5">
    <name type="scientific">Thiospirillum jenense</name>
    <dbReference type="NCBI Taxonomy" id="1653858"/>
    <lineage>
        <taxon>Bacteria</taxon>
        <taxon>Pseudomonadati</taxon>
        <taxon>Pseudomonadota</taxon>
        <taxon>Gammaproteobacteria</taxon>
        <taxon>Chromatiales</taxon>
        <taxon>Chromatiaceae</taxon>
        <taxon>Thiospirillum</taxon>
    </lineage>
</organism>
<dbReference type="SMART" id="SM00710">
    <property type="entry name" value="PbH1"/>
    <property type="match status" value="9"/>
</dbReference>
<dbReference type="Pfam" id="PF18998">
    <property type="entry name" value="Flg_new_2"/>
    <property type="match status" value="6"/>
</dbReference>
<dbReference type="Pfam" id="PF13946">
    <property type="entry name" value="DUF4214"/>
    <property type="match status" value="1"/>
</dbReference>
<sequence length="1292" mass="133349">MKLTSWLQLPVIRQMARQPLFSLLLIVTLGFFASGAGAATYTVTNLLDTGDGSLRKAIESANANTGADTIEFAASVTGSIYNNSTLTISGDVNIVGPGAEVLSVEGNNNVIFSIAASKTVTLSGLTITLGTNAIKNEGKLTVNNCVISSNTGTNNDNYSAIYNLSTGELTLNDSQVIENSGTGISNAGKFTVYRSRIADNGDDAAGFFNTGIAKIFDSTIEGNHSHGVISSSYNSSLPSLHIENTVIKNNVITGHPIHCYGGGGICVRAGNFTLLNSTVADNEALADTSGNGGDGGGIYITSQAGNVTISNSTISGNVATGDNYNCRGGGLFTQKTITLNNVTIVNNTAGTKGGGVYVYSGELRIGNSIISGNEAPTGAEISIQTNSGVFASSGYNLIGHNGEAGLENATLRSRDLLLEGEIDSVLGELADNGGPTLTMAPIAGSIVLDAGSNTLVPADLLTDQRGEGFPRIVGAAVDIGAVEGTGGGSPAPTTSSLNVTVTGAGSVASNPAGIACGGDCAEDYLSNQQVILIATPTGTATFIGWTGACTGNEPTCAVSMDQARAVTAEFSAAPSTYALSVTVAGTGNVSGTGINCPGDCNETYNSGTQVILTAAATGANQFISWGGDCSGNNSMCVVPMDAIKNVTATFEPIAAQTYTLTVNKAGNGSVISSSVGINCGTDCTENYTSGTQVTLTAVAGSDSRFVSWGGDCSGNNSMCVVPMDAIKNVTATFEPIAAQTYTLTVNKDGNGSVISSSVGINCGTDCTENYTSGTQVTLTAVANSDSRFVNWTGACSGILTTCTVTMNAAKTVTANFELQSNSSQQTLTVNAYGPGAVNSNPSGIACGSVCSKTFNSGAQVVLTAMPLTGGAVFSRWDGCPNENGLTCTVTMNEAQNVTATFRYPTSMTQLIVSVLGEGQVISNPSGVNCDTPLCFGGFTAGTEMTLTAQPETGWQFKEWQRGGVCGGQTTTECQFTLNQTQTAIAVFEEAASVNQHELQAIIVGAGNITSQPSGSGIDCGRATADAELTGTCVTNYTADQVVIFTATAEENAQFTSWGGVCADQGDTPICTVIIAELIASGENSSSIIASFGAIDRSNTTRWKVAELYMATMGYAMDAEGLNYWVNNIESRQLDSEGQPWTIDTVAQAFFNVDLVQAKYPTTLSNGEFIDEIYRNIFGRGADVDGRNYWLTELSERGTPRNAMIITVINGGWGNTSADAQSDMLRFKYRTEVALAFADYQSEHGIVYGALDAMNQQYLIAAGSNVLANVTQDETTRDAAIANIPNLLAPLHD</sequence>
<feature type="domain" description="Bacterial repeat" evidence="3">
    <location>
        <begin position="846"/>
        <end position="903"/>
    </location>
</feature>
<dbReference type="Pfam" id="PF13229">
    <property type="entry name" value="Beta_helix"/>
    <property type="match status" value="1"/>
</dbReference>
<feature type="domain" description="Bacterial repeat" evidence="3">
    <location>
        <begin position="934"/>
        <end position="989"/>
    </location>
</feature>
<protein>
    <submittedName>
        <fullName evidence="4">DUF4214 domain-containing protein</fullName>
    </submittedName>
</protein>
<dbReference type="InterPro" id="IPR006626">
    <property type="entry name" value="PbH1"/>
</dbReference>
<dbReference type="RefSeq" id="WP_182581830.1">
    <property type="nucleotide sequence ID" value="NZ_JABVCQ010000001.1"/>
</dbReference>
<gene>
    <name evidence="4" type="ORF">HUK38_00615</name>
</gene>
<dbReference type="InterPro" id="IPR059226">
    <property type="entry name" value="Choice_anch_Q_dom"/>
</dbReference>
<name>A0A839HE60_9GAMM</name>
<feature type="domain" description="Bacterial repeat" evidence="3">
    <location>
        <begin position="578"/>
        <end position="653"/>
    </location>
</feature>
<evidence type="ECO:0000313" key="4">
    <source>
        <dbReference type="EMBL" id="MBB1124732.1"/>
    </source>
</evidence>
<dbReference type="InterPro" id="IPR011050">
    <property type="entry name" value="Pectin_lyase_fold/virulence"/>
</dbReference>
<feature type="domain" description="Bacterial repeat" evidence="3">
    <location>
        <begin position="658"/>
        <end position="736"/>
    </location>
</feature>
<feature type="domain" description="Right handed beta helix" evidence="1">
    <location>
        <begin position="210"/>
        <end position="389"/>
    </location>
</feature>
<evidence type="ECO:0000259" key="3">
    <source>
        <dbReference type="Pfam" id="PF18998"/>
    </source>
</evidence>
<proteinExistence type="predicted"/>
<feature type="domain" description="DUF4214" evidence="2">
    <location>
        <begin position="1146"/>
        <end position="1205"/>
    </location>
</feature>
<dbReference type="SUPFAM" id="SSF51126">
    <property type="entry name" value="Pectin lyase-like"/>
    <property type="match status" value="2"/>
</dbReference>
<evidence type="ECO:0000259" key="2">
    <source>
        <dbReference type="Pfam" id="PF13946"/>
    </source>
</evidence>
<dbReference type="InterPro" id="IPR044060">
    <property type="entry name" value="Bacterial_rp_domain"/>
</dbReference>
<reference evidence="4 5" key="1">
    <citation type="journal article" date="2020" name="Arch. Microbiol.">
        <title>The genome sequence of the giant phototrophic gammaproteobacterium Thiospirillum jenense gives insight into its physiological properties and phylogenetic relationships.</title>
        <authorList>
            <person name="Imhoff J.F."/>
            <person name="Meyer T.E."/>
            <person name="Kyndt J.A."/>
        </authorList>
    </citation>
    <scope>NUCLEOTIDE SEQUENCE [LARGE SCALE GENOMIC DNA]</scope>
    <source>
        <strain evidence="4 5">DSM 216</strain>
    </source>
</reference>
<dbReference type="Gene3D" id="2.160.20.10">
    <property type="entry name" value="Single-stranded right-handed beta-helix, Pectin lyase-like"/>
    <property type="match status" value="1"/>
</dbReference>
<accession>A0A839HE60</accession>
<dbReference type="NCBIfam" id="NF041518">
    <property type="entry name" value="choice_anch_Q"/>
    <property type="match status" value="1"/>
</dbReference>
<dbReference type="Proteomes" id="UP000548632">
    <property type="component" value="Unassembled WGS sequence"/>
</dbReference>
<comment type="caution">
    <text evidence="4">The sequence shown here is derived from an EMBL/GenBank/DDBJ whole genome shotgun (WGS) entry which is preliminary data.</text>
</comment>
<feature type="domain" description="Bacterial repeat" evidence="3">
    <location>
        <begin position="741"/>
        <end position="818"/>
    </location>
</feature>
<feature type="domain" description="Bacterial repeat" evidence="3">
    <location>
        <begin position="517"/>
        <end position="573"/>
    </location>
</feature>
<evidence type="ECO:0000259" key="1">
    <source>
        <dbReference type="Pfam" id="PF13229"/>
    </source>
</evidence>
<dbReference type="InterPro" id="IPR012334">
    <property type="entry name" value="Pectin_lyas_fold"/>
</dbReference>
<dbReference type="InterPro" id="IPR039448">
    <property type="entry name" value="Beta_helix"/>
</dbReference>